<organism evidence="2 3">
    <name type="scientific">Podarcis lilfordi</name>
    <name type="common">Lilford's wall lizard</name>
    <dbReference type="NCBI Taxonomy" id="74358"/>
    <lineage>
        <taxon>Eukaryota</taxon>
        <taxon>Metazoa</taxon>
        <taxon>Chordata</taxon>
        <taxon>Craniata</taxon>
        <taxon>Vertebrata</taxon>
        <taxon>Euteleostomi</taxon>
        <taxon>Lepidosauria</taxon>
        <taxon>Squamata</taxon>
        <taxon>Bifurcata</taxon>
        <taxon>Unidentata</taxon>
        <taxon>Episquamata</taxon>
        <taxon>Laterata</taxon>
        <taxon>Lacertibaenia</taxon>
        <taxon>Lacertidae</taxon>
        <taxon>Podarcis</taxon>
    </lineage>
</organism>
<dbReference type="EMBL" id="OX395130">
    <property type="protein sequence ID" value="CAI5775086.1"/>
    <property type="molecule type" value="Genomic_DNA"/>
</dbReference>
<feature type="region of interest" description="Disordered" evidence="1">
    <location>
        <begin position="76"/>
        <end position="97"/>
    </location>
</feature>
<gene>
    <name evidence="2" type="ORF">PODLI_1B027946</name>
</gene>
<evidence type="ECO:0000313" key="3">
    <source>
        <dbReference type="Proteomes" id="UP001178461"/>
    </source>
</evidence>
<proteinExistence type="predicted"/>
<protein>
    <submittedName>
        <fullName evidence="2">Uncharacterized protein</fullName>
    </submittedName>
</protein>
<accession>A0AA35KB61</accession>
<reference evidence="2" key="1">
    <citation type="submission" date="2022-12" db="EMBL/GenBank/DDBJ databases">
        <authorList>
            <person name="Alioto T."/>
            <person name="Alioto T."/>
            <person name="Gomez Garrido J."/>
        </authorList>
    </citation>
    <scope>NUCLEOTIDE SEQUENCE</scope>
</reference>
<keyword evidence="3" id="KW-1185">Reference proteome</keyword>
<name>A0AA35KB61_9SAUR</name>
<sequence length="132" mass="14446">MRSLVSKRVEREESELGVAFLPGSRSRVAEERVRVRDCSWERASEGEKRSAAGLGWWLEAGGGEEIGIRRLIALPRPHRGSGNTEGGGEDEDAGSVSGRAKLAPNAHWIRSLFILFYPKHEGGCAVFTVLES</sequence>
<dbReference type="Proteomes" id="UP001178461">
    <property type="component" value="Chromosome 5"/>
</dbReference>
<dbReference type="AlphaFoldDB" id="A0AA35KB61"/>
<evidence type="ECO:0000256" key="1">
    <source>
        <dbReference type="SAM" id="MobiDB-lite"/>
    </source>
</evidence>
<evidence type="ECO:0000313" key="2">
    <source>
        <dbReference type="EMBL" id="CAI5775086.1"/>
    </source>
</evidence>